<protein>
    <submittedName>
        <fullName evidence="1">Uncharacterized protein</fullName>
    </submittedName>
</protein>
<organism evidence="1">
    <name type="scientific">viral metagenome</name>
    <dbReference type="NCBI Taxonomy" id="1070528"/>
    <lineage>
        <taxon>unclassified sequences</taxon>
        <taxon>metagenomes</taxon>
        <taxon>organismal metagenomes</taxon>
    </lineage>
</organism>
<reference evidence="1" key="1">
    <citation type="journal article" date="2020" name="Nature">
        <title>Giant virus diversity and host interactions through global metagenomics.</title>
        <authorList>
            <person name="Schulz F."/>
            <person name="Roux S."/>
            <person name="Paez-Espino D."/>
            <person name="Jungbluth S."/>
            <person name="Walsh D.A."/>
            <person name="Denef V.J."/>
            <person name="McMahon K.D."/>
            <person name="Konstantinidis K.T."/>
            <person name="Eloe-Fadrosh E.A."/>
            <person name="Kyrpides N.C."/>
            <person name="Woyke T."/>
        </authorList>
    </citation>
    <scope>NUCLEOTIDE SEQUENCE</scope>
    <source>
        <strain evidence="1">GVMAG-M-3300018416-45</strain>
    </source>
</reference>
<name>A0A6C0BQQ9_9ZZZZ</name>
<evidence type="ECO:0000313" key="1">
    <source>
        <dbReference type="EMBL" id="QHS94727.1"/>
    </source>
</evidence>
<dbReference type="AlphaFoldDB" id="A0A6C0BQQ9"/>
<sequence length="135" mass="16350">MEIVVEHDLIGENAPASYRMCASIEVVMYEAKITKEISRYMTLTPNIIYDVRKKIDYIPDKDYICRMTKDFTKKDWKFMKRVLRLNHGPMLTDSIEKIDKITLYIDWQFHILSQTTLRWKDIECEKWNTFTHYDK</sequence>
<dbReference type="EMBL" id="MN739231">
    <property type="protein sequence ID" value="QHS94727.1"/>
    <property type="molecule type" value="Genomic_DNA"/>
</dbReference>
<proteinExistence type="predicted"/>
<accession>A0A6C0BQQ9</accession>